<evidence type="ECO:0000313" key="1">
    <source>
        <dbReference type="EMBL" id="VDM67136.1"/>
    </source>
</evidence>
<reference evidence="1 2" key="1">
    <citation type="submission" date="2018-11" db="EMBL/GenBank/DDBJ databases">
        <authorList>
            <consortium name="Pathogen Informatics"/>
        </authorList>
    </citation>
    <scope>NUCLEOTIDE SEQUENCE [LARGE SCALE GENOMIC DNA]</scope>
</reference>
<dbReference type="EMBL" id="UYYB01004692">
    <property type="protein sequence ID" value="VDM67136.1"/>
    <property type="molecule type" value="Genomic_DNA"/>
</dbReference>
<dbReference type="Proteomes" id="UP000270094">
    <property type="component" value="Unassembled WGS sequence"/>
</dbReference>
<proteinExistence type="predicted"/>
<organism evidence="1 2">
    <name type="scientific">Strongylus vulgaris</name>
    <name type="common">Blood worm</name>
    <dbReference type="NCBI Taxonomy" id="40348"/>
    <lineage>
        <taxon>Eukaryota</taxon>
        <taxon>Metazoa</taxon>
        <taxon>Ecdysozoa</taxon>
        <taxon>Nematoda</taxon>
        <taxon>Chromadorea</taxon>
        <taxon>Rhabditida</taxon>
        <taxon>Rhabditina</taxon>
        <taxon>Rhabditomorpha</taxon>
        <taxon>Strongyloidea</taxon>
        <taxon>Strongylidae</taxon>
        <taxon>Strongylus</taxon>
    </lineage>
</organism>
<accession>A0A3P7IC86</accession>
<protein>
    <submittedName>
        <fullName evidence="1">Uncharacterized protein</fullName>
    </submittedName>
</protein>
<evidence type="ECO:0000313" key="2">
    <source>
        <dbReference type="Proteomes" id="UP000270094"/>
    </source>
</evidence>
<gene>
    <name evidence="1" type="ORF">SVUK_LOCUS2134</name>
</gene>
<dbReference type="AlphaFoldDB" id="A0A3P7IC86"/>
<sequence>MKAELDCPESLIREIVTQFRRLHNFVCPWAHSSKGRAYVPSDKISDTQISRNKLRNKIFLRPMMIASMLGDVYEKSGQTMILVFTSSVYDYKTRLTAYGYYSRIWFFSVPLAVPVVNLSLA</sequence>
<name>A0A3P7IC86_STRVU</name>
<keyword evidence="2" id="KW-1185">Reference proteome</keyword>